<organism evidence="2">
    <name type="scientific">Siphoviridae sp. ctKvA22</name>
    <dbReference type="NCBI Taxonomy" id="2826246"/>
    <lineage>
        <taxon>Viruses</taxon>
        <taxon>Duplodnaviria</taxon>
        <taxon>Heunggongvirae</taxon>
        <taxon>Uroviricota</taxon>
        <taxon>Caudoviricetes</taxon>
    </lineage>
</organism>
<keyword evidence="1" id="KW-0472">Membrane</keyword>
<sequence>MLSYEELKNGILNNDSRYQRNTSLQAESSFSNSQLNTLDIVLSTILIIVLCCGIPFLVAKFSKKHWSFKKRRIFIVCNAIISYLIIAAIKIILDPANAAPPNIAAVAIWSFVASSVFQHYHPESKK</sequence>
<reference evidence="2" key="1">
    <citation type="journal article" date="2021" name="Proc. Natl. Acad. Sci. U.S.A.">
        <title>A Catalog of Tens of Thousands of Viruses from Human Metagenomes Reveals Hidden Associations with Chronic Diseases.</title>
        <authorList>
            <person name="Tisza M.J."/>
            <person name="Buck C.B."/>
        </authorList>
    </citation>
    <scope>NUCLEOTIDE SEQUENCE</scope>
    <source>
        <strain evidence="2">CtKvA22</strain>
    </source>
</reference>
<feature type="transmembrane region" description="Helical" evidence="1">
    <location>
        <begin position="40"/>
        <end position="61"/>
    </location>
</feature>
<feature type="transmembrane region" description="Helical" evidence="1">
    <location>
        <begin position="99"/>
        <end position="117"/>
    </location>
</feature>
<keyword evidence="1" id="KW-1133">Transmembrane helix</keyword>
<evidence type="ECO:0000313" key="2">
    <source>
        <dbReference type="EMBL" id="DAD79187.1"/>
    </source>
</evidence>
<feature type="transmembrane region" description="Helical" evidence="1">
    <location>
        <begin position="73"/>
        <end position="93"/>
    </location>
</feature>
<name>A0A8S5MB89_9CAUD</name>
<evidence type="ECO:0000256" key="1">
    <source>
        <dbReference type="SAM" id="Phobius"/>
    </source>
</evidence>
<proteinExistence type="predicted"/>
<protein>
    <submittedName>
        <fullName evidence="2">Uncharacterized protein</fullName>
    </submittedName>
</protein>
<accession>A0A8S5MB89</accession>
<keyword evidence="1" id="KW-0812">Transmembrane</keyword>
<dbReference type="EMBL" id="BK014860">
    <property type="protein sequence ID" value="DAD79187.1"/>
    <property type="molecule type" value="Genomic_DNA"/>
</dbReference>